<feature type="region of interest" description="Disordered" evidence="1">
    <location>
        <begin position="93"/>
        <end position="166"/>
    </location>
</feature>
<accession>A0A7S4ULE5</accession>
<gene>
    <name evidence="2" type="ORF">AMON00008_LOCUS15672</name>
</gene>
<protein>
    <submittedName>
        <fullName evidence="2">Uncharacterized protein</fullName>
    </submittedName>
</protein>
<dbReference type="AlphaFoldDB" id="A0A7S4ULE5"/>
<proteinExistence type="predicted"/>
<evidence type="ECO:0000256" key="1">
    <source>
        <dbReference type="SAM" id="MobiDB-lite"/>
    </source>
</evidence>
<evidence type="ECO:0000313" key="2">
    <source>
        <dbReference type="EMBL" id="CAE4576052.1"/>
    </source>
</evidence>
<name>A0A7S4ULE5_9DINO</name>
<organism evidence="2">
    <name type="scientific">Alexandrium monilatum</name>
    <dbReference type="NCBI Taxonomy" id="311494"/>
    <lineage>
        <taxon>Eukaryota</taxon>
        <taxon>Sar</taxon>
        <taxon>Alveolata</taxon>
        <taxon>Dinophyceae</taxon>
        <taxon>Gonyaulacales</taxon>
        <taxon>Pyrocystaceae</taxon>
        <taxon>Alexandrium</taxon>
    </lineage>
</organism>
<dbReference type="EMBL" id="HBNR01023430">
    <property type="protein sequence ID" value="CAE4576052.1"/>
    <property type="molecule type" value="Transcribed_RNA"/>
</dbReference>
<sequence>MAGIPPTEVVLKIHASDDNILRFRVPSLEFQAAAEVFQQAVGTGFTALVEQAGQHVPLTAESWRAAAATAVGAKNRAGAPPVVRIYASQAAEPVPEPEVEADAVPVPGPPPPPEPSAPPLEPAAPPLEPPAPPLGASAPPPEASVGGTDRASAGAPGSGPGGLPAGLSAGLPGAAAALAQLFRPPPRCGAPRPQPYEDLAAGLHSWQQNFQAAQQSHERAMRAQVQQVQQAVAAHVAQAAQAAQQAVQAAQEHARAASAAAAARAQAAQEHARAARGAAAQGGSIPTDVGCVWCSPLELRSQRRRVVGCSITGPVTLVDSEVFVDGGVITGPVELRGVSRLVLSNAAIIGPVTYSAGSVFERCNGGHVVGPVSQSWH</sequence>
<reference evidence="2" key="1">
    <citation type="submission" date="2021-01" db="EMBL/GenBank/DDBJ databases">
        <authorList>
            <person name="Corre E."/>
            <person name="Pelletier E."/>
            <person name="Niang G."/>
            <person name="Scheremetjew M."/>
            <person name="Finn R."/>
            <person name="Kale V."/>
            <person name="Holt S."/>
            <person name="Cochrane G."/>
            <person name="Meng A."/>
            <person name="Brown T."/>
            <person name="Cohen L."/>
        </authorList>
    </citation>
    <scope>NUCLEOTIDE SEQUENCE</scope>
    <source>
        <strain evidence="2">CCMP3105</strain>
    </source>
</reference>
<feature type="compositionally biased region" description="Pro residues" evidence="1">
    <location>
        <begin position="106"/>
        <end position="142"/>
    </location>
</feature>